<reference evidence="4 5" key="1">
    <citation type="submission" date="2016-11" db="EMBL/GenBank/DDBJ databases">
        <authorList>
            <person name="Jaros S."/>
            <person name="Januszkiewicz K."/>
            <person name="Wedrychowicz H."/>
        </authorList>
    </citation>
    <scope>NUCLEOTIDE SEQUENCE [LARGE SCALE GENOMIC DNA]</scope>
    <source>
        <strain evidence="4 5">DSM 3089</strain>
    </source>
</reference>
<dbReference type="PANTHER" id="PTHR43146">
    <property type="entry name" value="CANCER-RELATED NUCLEOSIDE-TRIPHOSPHATASE"/>
    <property type="match status" value="1"/>
</dbReference>
<dbReference type="EMBL" id="FQXP01000003">
    <property type="protein sequence ID" value="SHH33804.1"/>
    <property type="molecule type" value="Genomic_DNA"/>
</dbReference>
<protein>
    <submittedName>
        <fullName evidence="4">Nucleoside-triphosphatase</fullName>
    </submittedName>
</protein>
<organism evidence="4 5">
    <name type="scientific">Clostridium collagenovorans DSM 3089</name>
    <dbReference type="NCBI Taxonomy" id="1121306"/>
    <lineage>
        <taxon>Bacteria</taxon>
        <taxon>Bacillati</taxon>
        <taxon>Bacillota</taxon>
        <taxon>Clostridia</taxon>
        <taxon>Eubacteriales</taxon>
        <taxon>Clostridiaceae</taxon>
        <taxon>Clostridium</taxon>
    </lineage>
</organism>
<dbReference type="RefSeq" id="WP_072828788.1">
    <property type="nucleotide sequence ID" value="NZ_FQXP01000003.1"/>
</dbReference>
<keyword evidence="5" id="KW-1185">Reference proteome</keyword>
<dbReference type="AlphaFoldDB" id="A0A1M5S5M6"/>
<dbReference type="Proteomes" id="UP000184526">
    <property type="component" value="Unassembled WGS sequence"/>
</dbReference>
<dbReference type="InterPro" id="IPR004948">
    <property type="entry name" value="Nuc-triphosphatase_THEP1"/>
</dbReference>
<dbReference type="Pfam" id="PF03266">
    <property type="entry name" value="NTPase_1"/>
    <property type="match status" value="1"/>
</dbReference>
<dbReference type="SUPFAM" id="SSF52540">
    <property type="entry name" value="P-loop containing nucleoside triphosphate hydrolases"/>
    <property type="match status" value="1"/>
</dbReference>
<name>A0A1M5S5M6_9CLOT</name>
<dbReference type="GO" id="GO:0005524">
    <property type="term" value="F:ATP binding"/>
    <property type="evidence" value="ECO:0007669"/>
    <property type="project" value="UniProtKB-KW"/>
</dbReference>
<evidence type="ECO:0000256" key="1">
    <source>
        <dbReference type="ARBA" id="ARBA00022741"/>
    </source>
</evidence>
<proteinExistence type="predicted"/>
<evidence type="ECO:0000256" key="2">
    <source>
        <dbReference type="ARBA" id="ARBA00022801"/>
    </source>
</evidence>
<dbReference type="PANTHER" id="PTHR43146:SF1">
    <property type="entry name" value="CANCER-RELATED NUCLEOSIDE-TRIPHOSPHATASE"/>
    <property type="match status" value="1"/>
</dbReference>
<dbReference type="OrthoDB" id="9786803at2"/>
<accession>A0A1M5S5M6</accession>
<dbReference type="GO" id="GO:0017111">
    <property type="term" value="F:ribonucleoside triphosphate phosphatase activity"/>
    <property type="evidence" value="ECO:0007669"/>
    <property type="project" value="InterPro"/>
</dbReference>
<dbReference type="STRING" id="1121306.SAMN02745196_00048"/>
<keyword evidence="3" id="KW-0067">ATP-binding</keyword>
<keyword evidence="2" id="KW-0378">Hydrolase</keyword>
<sequence length="177" mass="20023">MRNIILFSGEPRIGKTTIIKKIIQMVGECNCIGFYTEEVRNDFDRIGFDCVSLDGKRQRIADVNLQGGIRIGRYGINVKAFEEFALQTISNYSNRNKIIIIDEIGPIQLLSTKFKQEIGNILSGNNCVIGTIFYDKHPDIDEIKKLPGIKVYLITSENKNTILENIFHNIQGLISKA</sequence>
<evidence type="ECO:0000256" key="3">
    <source>
        <dbReference type="ARBA" id="ARBA00022840"/>
    </source>
</evidence>
<gene>
    <name evidence="4" type="ORF">SAMN02745196_00048</name>
</gene>
<evidence type="ECO:0000313" key="4">
    <source>
        <dbReference type="EMBL" id="SHH33804.1"/>
    </source>
</evidence>
<keyword evidence="1" id="KW-0547">Nucleotide-binding</keyword>
<dbReference type="InterPro" id="IPR027417">
    <property type="entry name" value="P-loop_NTPase"/>
</dbReference>
<evidence type="ECO:0000313" key="5">
    <source>
        <dbReference type="Proteomes" id="UP000184526"/>
    </source>
</evidence>
<dbReference type="Gene3D" id="3.40.50.300">
    <property type="entry name" value="P-loop containing nucleotide triphosphate hydrolases"/>
    <property type="match status" value="1"/>
</dbReference>